<comment type="caution">
    <text evidence="10">The sequence shown here is derived from an EMBL/GenBank/DDBJ whole genome shotgun (WGS) entry which is preliminary data.</text>
</comment>
<evidence type="ECO:0000313" key="10">
    <source>
        <dbReference type="EMBL" id="KAJ5101117.1"/>
    </source>
</evidence>
<dbReference type="GO" id="GO:0061136">
    <property type="term" value="P:regulation of proteasomal protein catabolic process"/>
    <property type="evidence" value="ECO:0007669"/>
    <property type="project" value="TreeGrafter"/>
</dbReference>
<dbReference type="GO" id="GO:0070628">
    <property type="term" value="F:proteasome binding"/>
    <property type="evidence" value="ECO:0007669"/>
    <property type="project" value="TreeGrafter"/>
</dbReference>
<reference evidence="10" key="1">
    <citation type="submission" date="2022-11" db="EMBL/GenBank/DDBJ databases">
        <authorList>
            <person name="Petersen C."/>
        </authorList>
    </citation>
    <scope>NUCLEOTIDE SEQUENCE</scope>
    <source>
        <strain evidence="10">IBT 30069</strain>
    </source>
</reference>
<dbReference type="PROSITE" id="PS50053">
    <property type="entry name" value="UBIQUITIN_2"/>
    <property type="match status" value="1"/>
</dbReference>
<dbReference type="InterPro" id="IPR044635">
    <property type="entry name" value="UBP14-like"/>
</dbReference>
<feature type="domain" description="Ubiquitin-like" evidence="8">
    <location>
        <begin position="4"/>
        <end position="78"/>
    </location>
</feature>
<feature type="domain" description="USP" evidence="9">
    <location>
        <begin position="109"/>
        <end position="569"/>
    </location>
</feature>
<dbReference type="PROSITE" id="PS00973">
    <property type="entry name" value="USP_2"/>
    <property type="match status" value="1"/>
</dbReference>
<sequence length="575" mass="64200">MATIPIIIKHGSKRHEVELDTTSTGETLKYQLFSLTGVEPDRQKVLVKGGQLKDDTPLSSLKAKPGQTFMMMGTPSGGQNVLTKPKEALKFLEDMTAAEVAQQEGATPAGLQNLGNTCYLNSTLQTLRGVPELQAELLKYQPSGQAGQSGLSNLSSFGLGGLDSSNDLAAALRDLFKQMSETQEGVPPFMFLNALRTVFPQFAQQDRNGHGYAQQDAEEAWSQILNQLRVKLTSGQTSFVDKYLAGQFDSVTECDDRAAKTVGEEPNKSSDVFFKLDCHIGKETNHLQDGIMAGLEEQIEKQSPTLDRNALYTKRSRIARLPQYLTVHFVRFFWKRETQKKAKIMRKVTFPAELDVVEFCTDALREKLVPVRDKVREIRKDEIDVERSRKRQRVALERAQRQEKDEAADSENLEPMQKKSAASESKETKDKKKDKDGDAEMEETFKTDAQYEEEKNASIKAAKQELQELIKQNGSGDGGTNQSGLYELRGVITHQGASADSGHYTAYVKKQARKANDSQTGDKRKDDEADGKWWWFNDDKVTEVEAEKIETLSGGGESHSALILLYRAIDLPTLE</sequence>
<evidence type="ECO:0000313" key="11">
    <source>
        <dbReference type="Proteomes" id="UP001149165"/>
    </source>
</evidence>
<comment type="catalytic activity">
    <reaction evidence="1 6">
        <text>Thiol-dependent hydrolysis of ester, thioester, amide, peptide and isopeptide bonds formed by the C-terminal Gly of ubiquitin (a 76-residue protein attached to proteins as an intracellular targeting signal).</text>
        <dbReference type="EC" id="3.4.19.12"/>
    </reaction>
</comment>
<proteinExistence type="inferred from homology"/>
<dbReference type="EC" id="3.4.19.12" evidence="6"/>
<dbReference type="Gene3D" id="3.90.70.10">
    <property type="entry name" value="Cysteine proteinases"/>
    <property type="match status" value="1"/>
</dbReference>
<evidence type="ECO:0000256" key="5">
    <source>
        <dbReference type="ARBA" id="ARBA00022807"/>
    </source>
</evidence>
<reference evidence="10" key="2">
    <citation type="journal article" date="2023" name="IMA Fungus">
        <title>Comparative genomic study of the Penicillium genus elucidates a diverse pangenome and 15 lateral gene transfer events.</title>
        <authorList>
            <person name="Petersen C."/>
            <person name="Sorensen T."/>
            <person name="Nielsen M.R."/>
            <person name="Sondergaard T.E."/>
            <person name="Sorensen J.L."/>
            <person name="Fitzpatrick D.A."/>
            <person name="Frisvad J.C."/>
            <person name="Nielsen K.L."/>
        </authorList>
    </citation>
    <scope>NUCLEOTIDE SEQUENCE</scope>
    <source>
        <strain evidence="10">IBT 30069</strain>
    </source>
</reference>
<dbReference type="SUPFAM" id="SSF54001">
    <property type="entry name" value="Cysteine proteinases"/>
    <property type="match status" value="1"/>
</dbReference>
<dbReference type="GO" id="GO:0016579">
    <property type="term" value="P:protein deubiquitination"/>
    <property type="evidence" value="ECO:0007669"/>
    <property type="project" value="InterPro"/>
</dbReference>
<feature type="compositionally biased region" description="Basic and acidic residues" evidence="7">
    <location>
        <begin position="424"/>
        <end position="440"/>
    </location>
</feature>
<dbReference type="PANTHER" id="PTHR43982">
    <property type="entry name" value="UBIQUITIN CARBOXYL-TERMINAL HYDROLASE"/>
    <property type="match status" value="1"/>
</dbReference>
<feature type="region of interest" description="Disordered" evidence="7">
    <location>
        <begin position="510"/>
        <end position="529"/>
    </location>
</feature>
<organism evidence="10 11">
    <name type="scientific">Penicillium angulare</name>
    <dbReference type="NCBI Taxonomy" id="116970"/>
    <lineage>
        <taxon>Eukaryota</taxon>
        <taxon>Fungi</taxon>
        <taxon>Dikarya</taxon>
        <taxon>Ascomycota</taxon>
        <taxon>Pezizomycotina</taxon>
        <taxon>Eurotiomycetes</taxon>
        <taxon>Eurotiomycetidae</taxon>
        <taxon>Eurotiales</taxon>
        <taxon>Aspergillaceae</taxon>
        <taxon>Penicillium</taxon>
    </lineage>
</organism>
<dbReference type="InterPro" id="IPR000626">
    <property type="entry name" value="Ubiquitin-like_dom"/>
</dbReference>
<dbReference type="InterPro" id="IPR029071">
    <property type="entry name" value="Ubiquitin-like_domsf"/>
</dbReference>
<gene>
    <name evidence="10" type="ORF">N7456_007169</name>
</gene>
<dbReference type="PANTHER" id="PTHR43982:SF1">
    <property type="entry name" value="UBIQUITIN CARBOXYL-TERMINAL HYDROLASE 14"/>
    <property type="match status" value="1"/>
</dbReference>
<evidence type="ECO:0000256" key="4">
    <source>
        <dbReference type="ARBA" id="ARBA00022801"/>
    </source>
</evidence>
<dbReference type="SMART" id="SM00213">
    <property type="entry name" value="UBQ"/>
    <property type="match status" value="1"/>
</dbReference>
<dbReference type="InterPro" id="IPR018200">
    <property type="entry name" value="USP_CS"/>
</dbReference>
<feature type="compositionally biased region" description="Basic and acidic residues" evidence="7">
    <location>
        <begin position="394"/>
        <end position="407"/>
    </location>
</feature>
<feature type="region of interest" description="Disordered" evidence="7">
    <location>
        <begin position="389"/>
        <end position="440"/>
    </location>
</feature>
<evidence type="ECO:0000256" key="2">
    <source>
        <dbReference type="ARBA" id="ARBA00022670"/>
    </source>
</evidence>
<keyword evidence="3 6" id="KW-0833">Ubl conjugation pathway</keyword>
<dbReference type="OrthoDB" id="333239at2759"/>
<evidence type="ECO:0000256" key="7">
    <source>
        <dbReference type="SAM" id="MobiDB-lite"/>
    </source>
</evidence>
<dbReference type="Pfam" id="PF00240">
    <property type="entry name" value="ubiquitin"/>
    <property type="match status" value="1"/>
</dbReference>
<dbReference type="Gene3D" id="3.10.20.90">
    <property type="entry name" value="Phosphatidylinositol 3-kinase Catalytic Subunit, Chain A, domain 1"/>
    <property type="match status" value="1"/>
</dbReference>
<dbReference type="CDD" id="cd16104">
    <property type="entry name" value="Ubl_USP14_like"/>
    <property type="match status" value="1"/>
</dbReference>
<keyword evidence="2 6" id="KW-0645">Protease</keyword>
<evidence type="ECO:0000259" key="8">
    <source>
        <dbReference type="PROSITE" id="PS50053"/>
    </source>
</evidence>
<keyword evidence="4 6" id="KW-0378">Hydrolase</keyword>
<dbReference type="InterPro" id="IPR001394">
    <property type="entry name" value="Peptidase_C19_UCH"/>
</dbReference>
<comment type="similarity">
    <text evidence="6">Belongs to the peptidase C19 family.</text>
</comment>
<dbReference type="SUPFAM" id="SSF54236">
    <property type="entry name" value="Ubiquitin-like"/>
    <property type="match status" value="1"/>
</dbReference>
<dbReference type="Proteomes" id="UP001149165">
    <property type="component" value="Unassembled WGS sequence"/>
</dbReference>
<name>A0A9W9KDL0_9EURO</name>
<evidence type="ECO:0000256" key="1">
    <source>
        <dbReference type="ARBA" id="ARBA00000707"/>
    </source>
</evidence>
<dbReference type="GO" id="GO:0004843">
    <property type="term" value="F:cysteine-type deubiquitinase activity"/>
    <property type="evidence" value="ECO:0007669"/>
    <property type="project" value="UniProtKB-UniRule"/>
</dbReference>
<dbReference type="AlphaFoldDB" id="A0A9W9KDL0"/>
<keyword evidence="5 6" id="KW-0788">Thiol protease</keyword>
<dbReference type="GO" id="GO:0043161">
    <property type="term" value="P:proteasome-mediated ubiquitin-dependent protein catabolic process"/>
    <property type="evidence" value="ECO:0007669"/>
    <property type="project" value="InterPro"/>
</dbReference>
<dbReference type="EMBL" id="JAPQKH010000004">
    <property type="protein sequence ID" value="KAJ5101117.1"/>
    <property type="molecule type" value="Genomic_DNA"/>
</dbReference>
<evidence type="ECO:0000256" key="3">
    <source>
        <dbReference type="ARBA" id="ARBA00022786"/>
    </source>
</evidence>
<evidence type="ECO:0000259" key="9">
    <source>
        <dbReference type="PROSITE" id="PS50235"/>
    </source>
</evidence>
<dbReference type="Pfam" id="PF00443">
    <property type="entry name" value="UCH"/>
    <property type="match status" value="1"/>
</dbReference>
<dbReference type="PROSITE" id="PS50235">
    <property type="entry name" value="USP_3"/>
    <property type="match status" value="1"/>
</dbReference>
<feature type="compositionally biased region" description="Basic and acidic residues" evidence="7">
    <location>
        <begin position="514"/>
        <end position="529"/>
    </location>
</feature>
<keyword evidence="11" id="KW-1185">Reference proteome</keyword>
<evidence type="ECO:0000256" key="6">
    <source>
        <dbReference type="RuleBase" id="RU366025"/>
    </source>
</evidence>
<dbReference type="PROSITE" id="PS00972">
    <property type="entry name" value="USP_1"/>
    <property type="match status" value="1"/>
</dbReference>
<dbReference type="CDD" id="cd02657">
    <property type="entry name" value="Peptidase_C19A"/>
    <property type="match status" value="1"/>
</dbReference>
<accession>A0A9W9KDL0</accession>
<dbReference type="InterPro" id="IPR028889">
    <property type="entry name" value="USP"/>
</dbReference>
<protein>
    <recommendedName>
        <fullName evidence="6">Ubiquitin carboxyl-terminal hydrolase</fullName>
        <ecNumber evidence="6">3.4.19.12</ecNumber>
    </recommendedName>
</protein>
<dbReference type="InterPro" id="IPR038765">
    <property type="entry name" value="Papain-like_cys_pep_sf"/>
</dbReference>